<evidence type="ECO:0000256" key="2">
    <source>
        <dbReference type="SAM" id="Phobius"/>
    </source>
</evidence>
<reference evidence="4" key="2">
    <citation type="submission" date="2019-10" db="EMBL/GenBank/DDBJ databases">
        <title>A de novo genome assembly of a pear dwarfing rootstock.</title>
        <authorList>
            <person name="Wang F."/>
            <person name="Wang J."/>
            <person name="Li S."/>
            <person name="Zhang Y."/>
            <person name="Fang M."/>
            <person name="Ma L."/>
            <person name="Zhao Y."/>
            <person name="Jiang S."/>
        </authorList>
    </citation>
    <scope>NUCLEOTIDE SEQUENCE [LARGE SCALE GENOMIC DNA]</scope>
</reference>
<sequence>MLGCDKKPSTWGRSKGKPPLASSRPLWSLMRLKIMFGFCMRTTSSKALDNTMSNSTLDIDSFLHTPECIQFSSYMDFYKKVKAVHPDYDLDVGSEEEVPSMTRWKRQSLQKFPRTPSLPLYHLLSRRPGPHKTLKPFDLFTRSSPTSFFMLFFLSFLNTSTWVVVIFCFSLLD</sequence>
<organism evidence="3 4">
    <name type="scientific">Pyrus ussuriensis x Pyrus communis</name>
    <dbReference type="NCBI Taxonomy" id="2448454"/>
    <lineage>
        <taxon>Eukaryota</taxon>
        <taxon>Viridiplantae</taxon>
        <taxon>Streptophyta</taxon>
        <taxon>Embryophyta</taxon>
        <taxon>Tracheophyta</taxon>
        <taxon>Spermatophyta</taxon>
        <taxon>Magnoliopsida</taxon>
        <taxon>eudicotyledons</taxon>
        <taxon>Gunneridae</taxon>
        <taxon>Pentapetalae</taxon>
        <taxon>rosids</taxon>
        <taxon>fabids</taxon>
        <taxon>Rosales</taxon>
        <taxon>Rosaceae</taxon>
        <taxon>Amygdaloideae</taxon>
        <taxon>Maleae</taxon>
        <taxon>Pyrus</taxon>
    </lineage>
</organism>
<keyword evidence="2" id="KW-0472">Membrane</keyword>
<reference evidence="3 4" key="1">
    <citation type="submission" date="2019-09" db="EMBL/GenBank/DDBJ databases">
        <authorList>
            <person name="Ou C."/>
        </authorList>
    </citation>
    <scope>NUCLEOTIDE SEQUENCE [LARGE SCALE GENOMIC DNA]</scope>
    <source>
        <strain evidence="3">S2</strain>
        <tissue evidence="3">Leaf</tissue>
    </source>
</reference>
<accession>A0A5N5I5H9</accession>
<gene>
    <name evidence="3" type="ORF">D8674_025572</name>
</gene>
<keyword evidence="4" id="KW-1185">Reference proteome</keyword>
<keyword evidence="2" id="KW-0812">Transmembrane</keyword>
<comment type="caution">
    <text evidence="3">The sequence shown here is derived from an EMBL/GenBank/DDBJ whole genome shotgun (WGS) entry which is preliminary data.</text>
</comment>
<dbReference type="AlphaFoldDB" id="A0A5N5I5H9"/>
<evidence type="ECO:0000313" key="4">
    <source>
        <dbReference type="Proteomes" id="UP000327157"/>
    </source>
</evidence>
<feature type="transmembrane region" description="Helical" evidence="2">
    <location>
        <begin position="148"/>
        <end position="172"/>
    </location>
</feature>
<name>A0A5N5I5H9_9ROSA</name>
<reference evidence="3 4" key="3">
    <citation type="submission" date="2019-11" db="EMBL/GenBank/DDBJ databases">
        <title>A de novo genome assembly of a pear dwarfing rootstock.</title>
        <authorList>
            <person name="Wang F."/>
            <person name="Wang J."/>
            <person name="Li S."/>
            <person name="Zhang Y."/>
            <person name="Fang M."/>
            <person name="Ma L."/>
            <person name="Zhao Y."/>
            <person name="Jiang S."/>
        </authorList>
    </citation>
    <scope>NUCLEOTIDE SEQUENCE [LARGE SCALE GENOMIC DNA]</scope>
    <source>
        <strain evidence="3">S2</strain>
        <tissue evidence="3">Leaf</tissue>
    </source>
</reference>
<feature type="region of interest" description="Disordered" evidence="1">
    <location>
        <begin position="1"/>
        <end position="22"/>
    </location>
</feature>
<evidence type="ECO:0000313" key="3">
    <source>
        <dbReference type="EMBL" id="KAB2635038.1"/>
    </source>
</evidence>
<proteinExistence type="predicted"/>
<keyword evidence="2" id="KW-1133">Transmembrane helix</keyword>
<dbReference type="EMBL" id="SMOL01000004">
    <property type="protein sequence ID" value="KAB2635038.1"/>
    <property type="molecule type" value="Genomic_DNA"/>
</dbReference>
<dbReference type="Proteomes" id="UP000327157">
    <property type="component" value="Chromosome 5"/>
</dbReference>
<protein>
    <submittedName>
        <fullName evidence="3">Uncharacterized protein</fullName>
    </submittedName>
</protein>
<evidence type="ECO:0000256" key="1">
    <source>
        <dbReference type="SAM" id="MobiDB-lite"/>
    </source>
</evidence>